<dbReference type="PROSITE" id="PS00662">
    <property type="entry name" value="T2SP_E"/>
    <property type="match status" value="1"/>
</dbReference>
<dbReference type="InterPro" id="IPR050921">
    <property type="entry name" value="T4SS_GSP_E_ATPase"/>
</dbReference>
<dbReference type="PANTHER" id="PTHR30486">
    <property type="entry name" value="TWITCHING MOTILITY PROTEIN PILT"/>
    <property type="match status" value="1"/>
</dbReference>
<evidence type="ECO:0000259" key="2">
    <source>
        <dbReference type="PROSITE" id="PS00662"/>
    </source>
</evidence>
<dbReference type="AlphaFoldDB" id="A0A933SCX4"/>
<dbReference type="InterPro" id="IPR003593">
    <property type="entry name" value="AAA+_ATPase"/>
</dbReference>
<proteinExistence type="inferred from homology"/>
<gene>
    <name evidence="3" type="ORF">HZA61_12175</name>
</gene>
<dbReference type="SMART" id="SM00382">
    <property type="entry name" value="AAA"/>
    <property type="match status" value="1"/>
</dbReference>
<feature type="domain" description="Bacterial type II secretion system protein E" evidence="2">
    <location>
        <begin position="196"/>
        <end position="210"/>
    </location>
</feature>
<reference evidence="3" key="1">
    <citation type="submission" date="2020-07" db="EMBL/GenBank/DDBJ databases">
        <title>Huge and variable diversity of episymbiotic CPR bacteria and DPANN archaea in groundwater ecosystems.</title>
        <authorList>
            <person name="He C.Y."/>
            <person name="Keren R."/>
            <person name="Whittaker M."/>
            <person name="Farag I.F."/>
            <person name="Doudna J."/>
            <person name="Cate J.H.D."/>
            <person name="Banfield J.F."/>
        </authorList>
    </citation>
    <scope>NUCLEOTIDE SEQUENCE</scope>
    <source>
        <strain evidence="3">NC_groundwater_1813_Pr3_B-0.1um_71_17</strain>
    </source>
</reference>
<organism evidence="3 4">
    <name type="scientific">Eiseniibacteriota bacterium</name>
    <dbReference type="NCBI Taxonomy" id="2212470"/>
    <lineage>
        <taxon>Bacteria</taxon>
        <taxon>Candidatus Eiseniibacteriota</taxon>
    </lineage>
</organism>
<name>A0A933SCX4_UNCEI</name>
<dbReference type="NCBIfam" id="TIGR01420">
    <property type="entry name" value="pilT_fam"/>
    <property type="match status" value="1"/>
</dbReference>
<protein>
    <submittedName>
        <fullName evidence="3">Type IV pilus twitching motility protein PilT</fullName>
    </submittedName>
</protein>
<dbReference type="InterPro" id="IPR001482">
    <property type="entry name" value="T2SS/T4SS_dom"/>
</dbReference>
<dbReference type="GO" id="GO:0016887">
    <property type="term" value="F:ATP hydrolysis activity"/>
    <property type="evidence" value="ECO:0007669"/>
    <property type="project" value="InterPro"/>
</dbReference>
<accession>A0A933SCX4</accession>
<comment type="similarity">
    <text evidence="1">Belongs to the GSP E family.</text>
</comment>
<dbReference type="InterPro" id="IPR027417">
    <property type="entry name" value="P-loop_NTPase"/>
</dbReference>
<evidence type="ECO:0000313" key="4">
    <source>
        <dbReference type="Proteomes" id="UP000696931"/>
    </source>
</evidence>
<dbReference type="GO" id="GO:0005524">
    <property type="term" value="F:ATP binding"/>
    <property type="evidence" value="ECO:0007669"/>
    <property type="project" value="InterPro"/>
</dbReference>
<dbReference type="Gene3D" id="3.30.450.90">
    <property type="match status" value="1"/>
</dbReference>
<dbReference type="EMBL" id="JACRIW010000086">
    <property type="protein sequence ID" value="MBI5170237.1"/>
    <property type="molecule type" value="Genomic_DNA"/>
</dbReference>
<dbReference type="CDD" id="cd01131">
    <property type="entry name" value="PilT"/>
    <property type="match status" value="1"/>
</dbReference>
<dbReference type="Pfam" id="PF00437">
    <property type="entry name" value="T2SSE"/>
    <property type="match status" value="1"/>
</dbReference>
<sequence length="360" mass="40138">MPELTLRQLLEDMVQRKASDLHVTAGVPPELRIDGSITPTEYEVLSPEKCAALAYSVLSDEQRKRFETTKELDFSFGVKGLSRFRANVFLQRGVVSMAIRQIPYEILPMEGLGLPHVVREFTNRQKGLILVTGPTGSGKSTTLAAMLDKINATRQSHIMTIEDPIEYIHHHKKCIVNQREVGADTASFPTALKYVLRQDPDIILIGEMRDLETIEAALTIAETGHLVFATLHTNSTYEAVNRIVDVFPADQQKQILTQLAFTLEGVMTQQLVPRSRGTGRIMCAEVLVCTPAIKAVIREGKIHQIYSLMQAGQKYGMQTMNQALLTAVLDKQLTAEDALERSTDRVELEQMLQKVLRAAA</sequence>
<dbReference type="SUPFAM" id="SSF52540">
    <property type="entry name" value="P-loop containing nucleoside triphosphate hydrolases"/>
    <property type="match status" value="1"/>
</dbReference>
<comment type="caution">
    <text evidence="3">The sequence shown here is derived from an EMBL/GenBank/DDBJ whole genome shotgun (WGS) entry which is preliminary data.</text>
</comment>
<dbReference type="Gene3D" id="3.40.50.300">
    <property type="entry name" value="P-loop containing nucleotide triphosphate hydrolases"/>
    <property type="match status" value="1"/>
</dbReference>
<evidence type="ECO:0000313" key="3">
    <source>
        <dbReference type="EMBL" id="MBI5170237.1"/>
    </source>
</evidence>
<dbReference type="PANTHER" id="PTHR30486:SF16">
    <property type="entry name" value="TWITCHING MOTILITY PROTEIN PILT"/>
    <property type="match status" value="1"/>
</dbReference>
<evidence type="ECO:0000256" key="1">
    <source>
        <dbReference type="ARBA" id="ARBA00006611"/>
    </source>
</evidence>
<dbReference type="InterPro" id="IPR006321">
    <property type="entry name" value="PilT/PilU"/>
</dbReference>
<dbReference type="Proteomes" id="UP000696931">
    <property type="component" value="Unassembled WGS sequence"/>
</dbReference>